<evidence type="ECO:0000259" key="2">
    <source>
        <dbReference type="PROSITE" id="PS51471"/>
    </source>
</evidence>
<gene>
    <name evidence="3" type="ORF">Agabi119p4_10048</name>
</gene>
<accession>A0A8H7C2W9</accession>
<comment type="caution">
    <text evidence="3">The sequence shown here is derived from an EMBL/GenBank/DDBJ whole genome shotgun (WGS) entry which is preliminary data.</text>
</comment>
<protein>
    <recommendedName>
        <fullName evidence="2">Fe2OG dioxygenase domain-containing protein</fullName>
    </recommendedName>
</protein>
<dbReference type="InterPro" id="IPR005123">
    <property type="entry name" value="Oxoglu/Fe-dep_dioxygenase_dom"/>
</dbReference>
<evidence type="ECO:0000313" key="3">
    <source>
        <dbReference type="EMBL" id="KAF7760639.1"/>
    </source>
</evidence>
<feature type="domain" description="Fe2OG dioxygenase" evidence="2">
    <location>
        <begin position="124"/>
        <end position="223"/>
    </location>
</feature>
<evidence type="ECO:0000313" key="4">
    <source>
        <dbReference type="Proteomes" id="UP000629468"/>
    </source>
</evidence>
<evidence type="ECO:0000256" key="1">
    <source>
        <dbReference type="RuleBase" id="RU003682"/>
    </source>
</evidence>
<name>A0A8H7C2W9_AGABI</name>
<keyword evidence="1" id="KW-0408">Iron</keyword>
<sequence>MADSVTQTLRDSLTDQAGQYIPWTFGVLSLSPSETTLFFKKPDGSPSVLDLGSATPAQVEELSNACQPATFGRNQEDVLDESYRKAGKLDSPNFLWGFNPDSHDFADKIVSRLFSWQSLDQGIRFELYKLNVYGEGSFFKAHQDTPRSEDMFGSLVIVLPFTHKGGNLLLRHRGREFNFDGSALLQDSSVPSVAYAAFFGDVEHEVLPVESGNRVTVTYNIYFDKERRPPVPIIQSSIDGQLEHPFKTALRTFLEDESARRLHPFLGFGLNHAYPVESAIAKEGDLNLKGSDAILIHILNELNVKFQFYLLYCEKIDNDKCPFRVLSQQILEGDENRDGELFYDLAEDSFLVWHRDEPSQDSRCYSTWYDMYDSDRDLFKTRTVNWITEPTDESLDKSMILAYGNEHSIGYMYHHLCVVADVGLPTVVPT</sequence>
<comment type="similarity">
    <text evidence="1">Belongs to the iron/ascorbate-dependent oxidoreductase family.</text>
</comment>
<keyword evidence="1" id="KW-0560">Oxidoreductase</keyword>
<dbReference type="Pfam" id="PF13640">
    <property type="entry name" value="2OG-FeII_Oxy_3"/>
    <property type="match status" value="1"/>
</dbReference>
<dbReference type="InterPro" id="IPR044862">
    <property type="entry name" value="Pro_4_hyd_alph_FE2OG_OXY"/>
</dbReference>
<dbReference type="Gene3D" id="2.60.120.620">
    <property type="entry name" value="q2cbj1_9rhob like domain"/>
    <property type="match status" value="1"/>
</dbReference>
<dbReference type="PROSITE" id="PS51471">
    <property type="entry name" value="FE2OG_OXY"/>
    <property type="match status" value="1"/>
</dbReference>
<reference evidence="3 4" key="1">
    <citation type="journal article" name="Sci. Rep.">
        <title>Telomere-to-telomere assembled and centromere annotated genomes of the two main subspecies of the button mushroom Agaricus bisporus reveal especially polymorphic chromosome ends.</title>
        <authorList>
            <person name="Sonnenberg A.S.M."/>
            <person name="Sedaghat-Telgerd N."/>
            <person name="Lavrijssen B."/>
            <person name="Ohm R.A."/>
            <person name="Hendrickx P.M."/>
            <person name="Scholtmeijer K."/>
            <person name="Baars J.J.P."/>
            <person name="van Peer A."/>
        </authorList>
    </citation>
    <scope>NUCLEOTIDE SEQUENCE [LARGE SCALE GENOMIC DNA]</scope>
    <source>
        <strain evidence="3 4">H119_p4</strain>
    </source>
</reference>
<dbReference type="AlphaFoldDB" id="A0A8H7C2W9"/>
<proteinExistence type="inferred from homology"/>
<keyword evidence="1" id="KW-0479">Metal-binding</keyword>
<dbReference type="PANTHER" id="PTHR33099">
    <property type="entry name" value="FE2OG DIOXYGENASE DOMAIN-CONTAINING PROTEIN"/>
    <property type="match status" value="1"/>
</dbReference>
<dbReference type="GO" id="GO:0016491">
    <property type="term" value="F:oxidoreductase activity"/>
    <property type="evidence" value="ECO:0007669"/>
    <property type="project" value="UniProtKB-KW"/>
</dbReference>
<dbReference type="Proteomes" id="UP000629468">
    <property type="component" value="Unassembled WGS sequence"/>
</dbReference>
<dbReference type="PANTHER" id="PTHR33099:SF14">
    <property type="entry name" value="PROLYL 4-HYDROXYLASE ALPHA SUBUNIT FE(2+) 2OG DIOXYGENASE DOMAIN-CONTAINING PROTEIN"/>
    <property type="match status" value="1"/>
</dbReference>
<organism evidence="3 4">
    <name type="scientific">Agaricus bisporus var. burnettii</name>
    <dbReference type="NCBI Taxonomy" id="192524"/>
    <lineage>
        <taxon>Eukaryota</taxon>
        <taxon>Fungi</taxon>
        <taxon>Dikarya</taxon>
        <taxon>Basidiomycota</taxon>
        <taxon>Agaricomycotina</taxon>
        <taxon>Agaricomycetes</taxon>
        <taxon>Agaricomycetidae</taxon>
        <taxon>Agaricales</taxon>
        <taxon>Agaricineae</taxon>
        <taxon>Agaricaceae</taxon>
        <taxon>Agaricus</taxon>
    </lineage>
</organism>
<dbReference type="EMBL" id="JABXXO010000014">
    <property type="protein sequence ID" value="KAF7760639.1"/>
    <property type="molecule type" value="Genomic_DNA"/>
</dbReference>
<dbReference type="GO" id="GO:0046872">
    <property type="term" value="F:metal ion binding"/>
    <property type="evidence" value="ECO:0007669"/>
    <property type="project" value="UniProtKB-KW"/>
</dbReference>